<evidence type="ECO:0000313" key="3">
    <source>
        <dbReference type="Proteomes" id="UP001215151"/>
    </source>
</evidence>
<dbReference type="Gene3D" id="1.20.1280.50">
    <property type="match status" value="1"/>
</dbReference>
<organism evidence="2 3">
    <name type="scientific">Trametes cubensis</name>
    <dbReference type="NCBI Taxonomy" id="1111947"/>
    <lineage>
        <taxon>Eukaryota</taxon>
        <taxon>Fungi</taxon>
        <taxon>Dikarya</taxon>
        <taxon>Basidiomycota</taxon>
        <taxon>Agaricomycotina</taxon>
        <taxon>Agaricomycetes</taxon>
        <taxon>Polyporales</taxon>
        <taxon>Polyporaceae</taxon>
        <taxon>Trametes</taxon>
    </lineage>
</organism>
<protein>
    <recommendedName>
        <fullName evidence="1">F-box domain-containing protein</fullName>
    </recommendedName>
</protein>
<accession>A0AAD7TXK7</accession>
<dbReference type="SUPFAM" id="SSF81383">
    <property type="entry name" value="F-box domain"/>
    <property type="match status" value="1"/>
</dbReference>
<dbReference type="Gene3D" id="3.80.10.10">
    <property type="entry name" value="Ribonuclease Inhibitor"/>
    <property type="match status" value="2"/>
</dbReference>
<dbReference type="Pfam" id="PF12937">
    <property type="entry name" value="F-box-like"/>
    <property type="match status" value="1"/>
</dbReference>
<keyword evidence="3" id="KW-1185">Reference proteome</keyword>
<evidence type="ECO:0000313" key="2">
    <source>
        <dbReference type="EMBL" id="KAJ8483279.1"/>
    </source>
</evidence>
<comment type="caution">
    <text evidence="2">The sequence shown here is derived from an EMBL/GenBank/DDBJ whole genome shotgun (WGS) entry which is preliminary data.</text>
</comment>
<dbReference type="PANTHER" id="PTHR38926:SF72">
    <property type="entry name" value="IM:7136021-RELATED"/>
    <property type="match status" value="1"/>
</dbReference>
<evidence type="ECO:0000259" key="1">
    <source>
        <dbReference type="Pfam" id="PF12937"/>
    </source>
</evidence>
<dbReference type="SUPFAM" id="SSF52047">
    <property type="entry name" value="RNI-like"/>
    <property type="match status" value="2"/>
</dbReference>
<dbReference type="InterPro" id="IPR032675">
    <property type="entry name" value="LRR_dom_sf"/>
</dbReference>
<sequence>MRSSSPHELTTKEALERQDRDTAARAFNSTRPINKLPVEILAKVFLLLQDRHARAHNSRWHYVVFVCKHWCEVAYDYRTLWTRIYAHEEAGLPVFEHFLTRSDGIRSLDIKIKLPHTTQEPYLDLLARRILDVRSLDLGPVLPDTVDTVLSLLEGSRPMLENLRLQCAPEDLGSDEEADYDNGDLDEILWLPLVPNNLPRLRTLSLTTASLPSIPVVLPALRELYLSQCTSMGLSMAELLAFITACLGLEELHICEFHPSDIADRSWHLPSKGPVMLPPTLKNVYLEDYCDITARMLTHFAISPKTNLSLTTIRSYALVWSFPGRRGDLSRCIPPAELRTHLDIFDRIDVVRVNHGRYSYSIDAQAGDQYLKLSTFIDAREWEQYHPDIVQDIADLFRTAPVVEFTISMLCQRRIKFEGWETILGSLPLLKRLAVIAQAQGSRELPLTDPRLSFFMELADIGEDGLVRCPELELLVINPVDPDLDLDLRVRAIECLKIRMARGRWLPRLLISSHYPMIWSGGKIEGPVPDDEERIETFKEGFRPFVGAVSSHGRGDLFIGKYEGGLDECKEAFLQEVCAARNFEQNYSFCNDSTLVWSMSRSARKLTVLRRLRQVATSIPTSFNRPNVGVIEEDLDSLAKPHTDPTPTYHRRIARQCRGISIPHAMKKADQSLKKTLGIDSLAPELLIRVFTLIQEDPIGLPWLRILRVCKYWYTVASSAPELWTSLNASGNLSFLRIGLTRSKSLKIDVNLGPCPLHLLPTALDLLEPHVSRLRSLSFSHLILKHTPPVLAFLGRNAFPSMHFLRILTKRSVNDEHDSALLLPSARFPQLRTLECSRVHFFGDASGFKQLRTLKVDTCLGIKPRLKTTTLVNALLEMPHIEVLELHEVSAHDAGLVTLPPSRDTVALDNLRKLALQTESPIMCEILSRIVIPSAAEVSLKSPTVSPRYEADAHCLRDLLPADRNGLPILSCVTRARVVSYAPQQTLYGDMGRDLDGSASQSGYIHLSLTGMIAFVEDEGMGLGDFLDIFPNAPLQVLDLECTRRRAAGIDWPSLFALFPDLRSLRIKVARGEGGPPSMKTLFAALDPDSQSDATGSGLPCQHLENLYLTGYCTATDEVLRMMTTCLENRRQWLGEMAEGALSELRVWLVEGSNTPSTPKAREAAFRESIASLVARCTYHEINRVR</sequence>
<name>A0AAD7TXK7_9APHY</name>
<dbReference type="AlphaFoldDB" id="A0AAD7TXK7"/>
<reference evidence="2" key="1">
    <citation type="submission" date="2022-11" db="EMBL/GenBank/DDBJ databases">
        <title>Genome Sequence of Cubamyces cubensis.</title>
        <authorList>
            <person name="Buettner E."/>
        </authorList>
    </citation>
    <scope>NUCLEOTIDE SEQUENCE</scope>
    <source>
        <strain evidence="2">MPL-01</strain>
    </source>
</reference>
<dbReference type="InterPro" id="IPR001810">
    <property type="entry name" value="F-box_dom"/>
</dbReference>
<gene>
    <name evidence="2" type="ORF">ONZ51_g4834</name>
</gene>
<proteinExistence type="predicted"/>
<dbReference type="InterPro" id="IPR036047">
    <property type="entry name" value="F-box-like_dom_sf"/>
</dbReference>
<dbReference type="EMBL" id="JAPEVG010000097">
    <property type="protein sequence ID" value="KAJ8483279.1"/>
    <property type="molecule type" value="Genomic_DNA"/>
</dbReference>
<feature type="domain" description="F-box" evidence="1">
    <location>
        <begin position="33"/>
        <end position="85"/>
    </location>
</feature>
<dbReference type="Proteomes" id="UP001215151">
    <property type="component" value="Unassembled WGS sequence"/>
</dbReference>
<dbReference type="PANTHER" id="PTHR38926">
    <property type="entry name" value="F-BOX DOMAIN CONTAINING PROTEIN, EXPRESSED"/>
    <property type="match status" value="1"/>
</dbReference>